<protein>
    <recommendedName>
        <fullName evidence="11">Imidazole glycerol phosphate synthase subunit HisF</fullName>
        <ecNumber evidence="11">4.3.2.10</ecNumber>
    </recommendedName>
    <alternativeName>
        <fullName evidence="11">IGP synthase cyclase subunit</fullName>
    </alternativeName>
    <alternativeName>
        <fullName evidence="11">IGP synthase subunit HisF</fullName>
    </alternativeName>
    <alternativeName>
        <fullName evidence="11">ImGP synthase subunit HisF</fullName>
        <shortName evidence="11">IGPS subunit HisF</shortName>
    </alternativeName>
</protein>
<dbReference type="InterPro" id="IPR013785">
    <property type="entry name" value="Aldolase_TIM"/>
</dbReference>
<name>A0A841RJ94_9BACI</name>
<dbReference type="Pfam" id="PF00977">
    <property type="entry name" value="His_biosynth"/>
    <property type="match status" value="1"/>
</dbReference>
<feature type="active site" evidence="11">
    <location>
        <position position="130"/>
    </location>
</feature>
<evidence type="ECO:0000256" key="2">
    <source>
        <dbReference type="ARBA" id="ARBA00005091"/>
    </source>
</evidence>
<dbReference type="InterPro" id="IPR006062">
    <property type="entry name" value="His_biosynth"/>
</dbReference>
<dbReference type="GO" id="GO:0000107">
    <property type="term" value="F:imidazoleglycerol-phosphate synthase activity"/>
    <property type="evidence" value="ECO:0007669"/>
    <property type="project" value="UniProtKB-UniRule"/>
</dbReference>
<evidence type="ECO:0000256" key="1">
    <source>
        <dbReference type="ARBA" id="ARBA00004496"/>
    </source>
</evidence>
<comment type="caution">
    <text evidence="13">The sequence shown here is derived from an EMBL/GenBank/DDBJ whole genome shotgun (WGS) entry which is preliminary data.</text>
</comment>
<proteinExistence type="inferred from homology"/>
<feature type="active site" evidence="11">
    <location>
        <position position="11"/>
    </location>
</feature>
<dbReference type="EMBL" id="JACHON010000001">
    <property type="protein sequence ID" value="MBB6511556.1"/>
    <property type="molecule type" value="Genomic_DNA"/>
</dbReference>
<keyword evidence="5 11" id="KW-0963">Cytoplasm</keyword>
<dbReference type="RefSeq" id="WP_184243896.1">
    <property type="nucleotide sequence ID" value="NZ_BAAACU010000022.1"/>
</dbReference>
<gene>
    <name evidence="11" type="primary">hisF</name>
    <name evidence="13" type="ORF">GGQ92_000323</name>
</gene>
<dbReference type="SUPFAM" id="SSF51366">
    <property type="entry name" value="Ribulose-phoshate binding barrel"/>
    <property type="match status" value="1"/>
</dbReference>
<evidence type="ECO:0000256" key="11">
    <source>
        <dbReference type="HAMAP-Rule" id="MF_01013"/>
    </source>
</evidence>
<accession>A0A841RJ94</accession>
<evidence type="ECO:0000256" key="7">
    <source>
        <dbReference type="ARBA" id="ARBA00023102"/>
    </source>
</evidence>
<sequence>MEAKRIIPCLDTKDGKVVKGTNFVGLRELGDPVELAKKYSNDGADELVVLDISATTEGRETVIDVIQNVSQNITIPLIIGGGIGSIEDIQRVLDAGASKVGINSAAVKNPQLIKEAAEKFGSDRIVVAIDAQKYGDSWNVVTHGGSKDTGLDVVEWSKEVESLGAGEILLTSVDTDGVKNGFDIPLTKAVSEAVQIPVIASGGVGTLEHFVDVFKETKVAAALAASVFHENTFTVDDVKTACKEQGVEMREA</sequence>
<dbReference type="GO" id="GO:0000105">
    <property type="term" value="P:L-histidine biosynthetic process"/>
    <property type="evidence" value="ECO:0007669"/>
    <property type="project" value="UniProtKB-UniRule"/>
</dbReference>
<evidence type="ECO:0000256" key="6">
    <source>
        <dbReference type="ARBA" id="ARBA00022605"/>
    </source>
</evidence>
<evidence type="ECO:0000313" key="13">
    <source>
        <dbReference type="EMBL" id="MBB6511556.1"/>
    </source>
</evidence>
<evidence type="ECO:0000256" key="3">
    <source>
        <dbReference type="ARBA" id="ARBA00009667"/>
    </source>
</evidence>
<dbReference type="Gene3D" id="3.20.20.70">
    <property type="entry name" value="Aldolase class I"/>
    <property type="match status" value="1"/>
</dbReference>
<dbReference type="InterPro" id="IPR050064">
    <property type="entry name" value="IGPS_HisA/HisF"/>
</dbReference>
<organism evidence="13 14">
    <name type="scientific">Gracilibacillus halotolerans</name>
    <dbReference type="NCBI Taxonomy" id="74386"/>
    <lineage>
        <taxon>Bacteria</taxon>
        <taxon>Bacillati</taxon>
        <taxon>Bacillota</taxon>
        <taxon>Bacilli</taxon>
        <taxon>Bacillales</taxon>
        <taxon>Bacillaceae</taxon>
        <taxon>Gracilibacillus</taxon>
    </lineage>
</organism>
<evidence type="ECO:0000313" key="14">
    <source>
        <dbReference type="Proteomes" id="UP000572212"/>
    </source>
</evidence>
<keyword evidence="8 11" id="KW-0456">Lyase</keyword>
<keyword evidence="7 11" id="KW-0368">Histidine biosynthesis</keyword>
<evidence type="ECO:0000256" key="9">
    <source>
        <dbReference type="ARBA" id="ARBA00025475"/>
    </source>
</evidence>
<evidence type="ECO:0000256" key="12">
    <source>
        <dbReference type="RuleBase" id="RU003657"/>
    </source>
</evidence>
<evidence type="ECO:0000256" key="5">
    <source>
        <dbReference type="ARBA" id="ARBA00022490"/>
    </source>
</evidence>
<dbReference type="FunFam" id="3.20.20.70:FF:000006">
    <property type="entry name" value="Imidazole glycerol phosphate synthase subunit HisF"/>
    <property type="match status" value="1"/>
</dbReference>
<dbReference type="AlphaFoldDB" id="A0A841RJ94"/>
<evidence type="ECO:0000256" key="8">
    <source>
        <dbReference type="ARBA" id="ARBA00023239"/>
    </source>
</evidence>
<comment type="subcellular location">
    <subcellularLocation>
        <location evidence="1 11">Cytoplasm</location>
    </subcellularLocation>
</comment>
<dbReference type="CDD" id="cd04731">
    <property type="entry name" value="HisF"/>
    <property type="match status" value="1"/>
</dbReference>
<evidence type="ECO:0000256" key="4">
    <source>
        <dbReference type="ARBA" id="ARBA00011152"/>
    </source>
</evidence>
<comment type="subunit">
    <text evidence="4 11">Heterodimer of HisH and HisF.</text>
</comment>
<comment type="function">
    <text evidence="9 11">IGPS catalyzes the conversion of PRFAR and glutamine to IGP, AICAR and glutamate. The HisF subunit catalyzes the cyclization activity that produces IGP and AICAR from PRFAR using the ammonia provided by the HisH subunit.</text>
</comment>
<comment type="pathway">
    <text evidence="2 11">Amino-acid biosynthesis; L-histidine biosynthesis; L-histidine from 5-phospho-alpha-D-ribose 1-diphosphate: step 5/9.</text>
</comment>
<dbReference type="PANTHER" id="PTHR21235:SF2">
    <property type="entry name" value="IMIDAZOLE GLYCEROL PHOSPHATE SYNTHASE HISHF"/>
    <property type="match status" value="1"/>
</dbReference>
<comment type="similarity">
    <text evidence="3 11 12">Belongs to the HisA/HisF family.</text>
</comment>
<dbReference type="GO" id="GO:0005737">
    <property type="term" value="C:cytoplasm"/>
    <property type="evidence" value="ECO:0007669"/>
    <property type="project" value="UniProtKB-SubCell"/>
</dbReference>
<dbReference type="UniPathway" id="UPA00031">
    <property type="reaction ID" value="UER00010"/>
</dbReference>
<comment type="catalytic activity">
    <reaction evidence="10 11">
        <text>5-[(5-phospho-1-deoxy-D-ribulos-1-ylimino)methylamino]-1-(5-phospho-beta-D-ribosyl)imidazole-4-carboxamide + L-glutamine = D-erythro-1-(imidazol-4-yl)glycerol 3-phosphate + 5-amino-1-(5-phospho-beta-D-ribosyl)imidazole-4-carboxamide + L-glutamate + H(+)</text>
        <dbReference type="Rhea" id="RHEA:24793"/>
        <dbReference type="ChEBI" id="CHEBI:15378"/>
        <dbReference type="ChEBI" id="CHEBI:29985"/>
        <dbReference type="ChEBI" id="CHEBI:58278"/>
        <dbReference type="ChEBI" id="CHEBI:58359"/>
        <dbReference type="ChEBI" id="CHEBI:58475"/>
        <dbReference type="ChEBI" id="CHEBI:58525"/>
        <dbReference type="EC" id="4.3.2.10"/>
    </reaction>
</comment>
<reference evidence="13 14" key="1">
    <citation type="submission" date="2020-08" db="EMBL/GenBank/DDBJ databases">
        <title>Genomic Encyclopedia of Type Strains, Phase IV (KMG-IV): sequencing the most valuable type-strain genomes for metagenomic binning, comparative biology and taxonomic classification.</title>
        <authorList>
            <person name="Goeker M."/>
        </authorList>
    </citation>
    <scope>NUCLEOTIDE SEQUENCE [LARGE SCALE GENOMIC DNA]</scope>
    <source>
        <strain evidence="13 14">DSM 11805</strain>
    </source>
</reference>
<dbReference type="NCBIfam" id="TIGR00735">
    <property type="entry name" value="hisF"/>
    <property type="match status" value="1"/>
</dbReference>
<dbReference type="GO" id="GO:0016829">
    <property type="term" value="F:lyase activity"/>
    <property type="evidence" value="ECO:0007669"/>
    <property type="project" value="UniProtKB-KW"/>
</dbReference>
<dbReference type="InterPro" id="IPR004651">
    <property type="entry name" value="HisF"/>
</dbReference>
<keyword evidence="6 11" id="KW-0028">Amino-acid biosynthesis</keyword>
<dbReference type="InterPro" id="IPR011060">
    <property type="entry name" value="RibuloseP-bd_barrel"/>
</dbReference>
<evidence type="ECO:0000256" key="10">
    <source>
        <dbReference type="ARBA" id="ARBA00047838"/>
    </source>
</evidence>
<dbReference type="HAMAP" id="MF_01013">
    <property type="entry name" value="HisF"/>
    <property type="match status" value="1"/>
</dbReference>
<dbReference type="EC" id="4.3.2.10" evidence="11"/>
<dbReference type="PANTHER" id="PTHR21235">
    <property type="entry name" value="IMIDAZOLE GLYCEROL PHOSPHATE SYNTHASE SUBUNIT HISF/H IGP SYNTHASE SUBUNIT HISF/H"/>
    <property type="match status" value="1"/>
</dbReference>
<dbReference type="Proteomes" id="UP000572212">
    <property type="component" value="Unassembled WGS sequence"/>
</dbReference>
<keyword evidence="14" id="KW-1185">Reference proteome</keyword>